<dbReference type="PANTHER" id="PTHR11060:SF0">
    <property type="entry name" value="PROTEIN MEMO1"/>
    <property type="match status" value="1"/>
</dbReference>
<dbReference type="CDD" id="cd07361">
    <property type="entry name" value="MEMO_like"/>
    <property type="match status" value="1"/>
</dbReference>
<keyword evidence="5" id="KW-1185">Reference proteome</keyword>
<dbReference type="HAMAP" id="MF_00055">
    <property type="entry name" value="MEMO1"/>
    <property type="match status" value="1"/>
</dbReference>
<dbReference type="InterPro" id="IPR027485">
    <property type="entry name" value="AMMECR1_N"/>
</dbReference>
<dbReference type="Gene3D" id="3.30.1490.150">
    <property type="entry name" value="Hypothetical protein ph0010, domain 2"/>
    <property type="match status" value="1"/>
</dbReference>
<dbReference type="OrthoDB" id="9785549at2"/>
<dbReference type="Pfam" id="PF01875">
    <property type="entry name" value="Memo"/>
    <property type="match status" value="1"/>
</dbReference>
<gene>
    <name evidence="4" type="ORF">SAMN05444280_11615</name>
</gene>
<proteinExistence type="inferred from homology"/>
<accession>A0A1M6IAA0</accession>
<evidence type="ECO:0000259" key="3">
    <source>
        <dbReference type="PROSITE" id="PS51112"/>
    </source>
</evidence>
<comment type="similarity">
    <text evidence="1 2">Belongs to the MEMO1 family.</text>
</comment>
<dbReference type="PROSITE" id="PS51112">
    <property type="entry name" value="AMMECR1"/>
    <property type="match status" value="1"/>
</dbReference>
<dbReference type="InterPro" id="IPR002737">
    <property type="entry name" value="MEMO1_fam"/>
</dbReference>
<dbReference type="AlphaFoldDB" id="A0A1M6IAA0"/>
<dbReference type="RefSeq" id="WP_073169403.1">
    <property type="nucleotide sequence ID" value="NZ_FQZE01000016.1"/>
</dbReference>
<feature type="domain" description="AMMECR1" evidence="3">
    <location>
        <begin position="300"/>
        <end position="474"/>
    </location>
</feature>
<evidence type="ECO:0000313" key="4">
    <source>
        <dbReference type="EMBL" id="SHJ31394.1"/>
    </source>
</evidence>
<sequence>MEHIPFQKKKNRAPAFAGKFYPGSNNALKNQLKELFAVARPKSNNQRPRAIIAPHAGYVFSGKTAASAFNQISQDAYFKRVFVLASSHQVTFGGAAVFSTGNYETPLGELKVDTELVSELIKSDEIFREYNEAHEYEHSLEVQLPLLQYQLKNDFLLVPIVLGTNNPDDAEKIAKALAPYFTPENLFVISTDFSHYPEYNDAIENDLETAEAICSNNPRELLQVIEENKKKRIDNLATSLCGWTSVLTLLYLTQNKKLEYKKIDYSNSGDSAPYGDKSCVVGYWALAVYPKDMTFQVSEEDQKELLEKARNSILNFLKTGKRDKPEPPQTNGIVNSKAGVFVSIYVNGELRGCIGNFAQEENLNDLIQRMAVSAACDHRFKNLQPDEIADMELEISVLSPLQKIESVDEIELGKHGIYIKKGLNSGTFLPQVAKKTGWSLEEFLGHCARDKAGLGWDGWKDAEIYTYEAFIFRG</sequence>
<dbReference type="SUPFAM" id="SSF143447">
    <property type="entry name" value="AMMECR1-like"/>
    <property type="match status" value="1"/>
</dbReference>
<dbReference type="Proteomes" id="UP000184050">
    <property type="component" value="Unassembled WGS sequence"/>
</dbReference>
<dbReference type="InterPro" id="IPR023473">
    <property type="entry name" value="AMMECR1"/>
</dbReference>
<dbReference type="Pfam" id="PF01871">
    <property type="entry name" value="AMMECR1"/>
    <property type="match status" value="1"/>
</dbReference>
<dbReference type="Gene3D" id="3.30.700.20">
    <property type="entry name" value="Hypothetical protein ph0010, domain 1"/>
    <property type="match status" value="1"/>
</dbReference>
<dbReference type="InterPro" id="IPR002733">
    <property type="entry name" value="AMMECR1_domain"/>
</dbReference>
<dbReference type="NCBIfam" id="TIGR04335">
    <property type="entry name" value="AmmeMemoSam_A"/>
    <property type="match status" value="1"/>
</dbReference>
<name>A0A1M6IAA0_9BACT</name>
<dbReference type="NCBIfam" id="TIGR04336">
    <property type="entry name" value="AmmeMemoSam_B"/>
    <property type="match status" value="1"/>
</dbReference>
<dbReference type="Gene3D" id="3.40.830.10">
    <property type="entry name" value="LigB-like"/>
    <property type="match status" value="1"/>
</dbReference>
<evidence type="ECO:0000313" key="5">
    <source>
        <dbReference type="Proteomes" id="UP000184050"/>
    </source>
</evidence>
<dbReference type="EMBL" id="FQZE01000016">
    <property type="protein sequence ID" value="SHJ31394.1"/>
    <property type="molecule type" value="Genomic_DNA"/>
</dbReference>
<dbReference type="STRING" id="1168035.SAMN05444280_11615"/>
<reference evidence="4 5" key="1">
    <citation type="submission" date="2016-11" db="EMBL/GenBank/DDBJ databases">
        <authorList>
            <person name="Jaros S."/>
            <person name="Januszkiewicz K."/>
            <person name="Wedrychowicz H."/>
        </authorList>
    </citation>
    <scope>NUCLEOTIDE SEQUENCE [LARGE SCALE GENOMIC DNA]</scope>
    <source>
        <strain evidence="4 5">DSM 27063</strain>
    </source>
</reference>
<dbReference type="PANTHER" id="PTHR11060">
    <property type="entry name" value="PROTEIN MEMO1"/>
    <property type="match status" value="1"/>
</dbReference>
<protein>
    <recommendedName>
        <fullName evidence="2">MEMO1 family protein SAMN05444280_11615</fullName>
    </recommendedName>
</protein>
<evidence type="ECO:0000256" key="2">
    <source>
        <dbReference type="HAMAP-Rule" id="MF_00055"/>
    </source>
</evidence>
<organism evidence="4 5">
    <name type="scientific">Tangfeifania diversioriginum</name>
    <dbReference type="NCBI Taxonomy" id="1168035"/>
    <lineage>
        <taxon>Bacteria</taxon>
        <taxon>Pseudomonadati</taxon>
        <taxon>Bacteroidota</taxon>
        <taxon>Bacteroidia</taxon>
        <taxon>Marinilabiliales</taxon>
        <taxon>Prolixibacteraceae</taxon>
        <taxon>Tangfeifania</taxon>
    </lineage>
</organism>
<evidence type="ECO:0000256" key="1">
    <source>
        <dbReference type="ARBA" id="ARBA00006315"/>
    </source>
</evidence>
<dbReference type="NCBIfam" id="TIGR00296">
    <property type="entry name" value="TIGR00296 family protein"/>
    <property type="match status" value="1"/>
</dbReference>
<dbReference type="InterPro" id="IPR036071">
    <property type="entry name" value="AMMECR1_dom_sf"/>
</dbReference>
<dbReference type="InterPro" id="IPR027623">
    <property type="entry name" value="AmmeMemoSam_A"/>
</dbReference>